<dbReference type="GO" id="GO:0003677">
    <property type="term" value="F:DNA binding"/>
    <property type="evidence" value="ECO:0007669"/>
    <property type="project" value="InterPro"/>
</dbReference>
<proteinExistence type="predicted"/>
<reference evidence="3" key="1">
    <citation type="submission" date="2020-04" db="EMBL/GenBank/DDBJ databases">
        <authorList>
            <person name="Alioto T."/>
            <person name="Alioto T."/>
            <person name="Gomez Garrido J."/>
        </authorList>
    </citation>
    <scope>NUCLEOTIDE SEQUENCE</scope>
    <source>
        <strain evidence="3">A484AB</strain>
    </source>
</reference>
<dbReference type="GO" id="GO:0015074">
    <property type="term" value="P:DNA integration"/>
    <property type="evidence" value="ECO:0007669"/>
    <property type="project" value="InterPro"/>
</dbReference>
<evidence type="ECO:0000256" key="1">
    <source>
        <dbReference type="SAM" id="MobiDB-lite"/>
    </source>
</evidence>
<dbReference type="Gene3D" id="1.10.443.10">
    <property type="entry name" value="Intergrase catalytic core"/>
    <property type="match status" value="1"/>
</dbReference>
<evidence type="ECO:0000259" key="2">
    <source>
        <dbReference type="Pfam" id="PF00589"/>
    </source>
</evidence>
<feature type="domain" description="Tyr recombinase" evidence="2">
    <location>
        <begin position="4"/>
        <end position="59"/>
    </location>
</feature>
<dbReference type="EMBL" id="CACRXK020022089">
    <property type="protein sequence ID" value="CAB4036484.1"/>
    <property type="molecule type" value="Genomic_DNA"/>
</dbReference>
<comment type="caution">
    <text evidence="3">The sequence shown here is derived from an EMBL/GenBank/DDBJ whole genome shotgun (WGS) entry which is preliminary data.</text>
</comment>
<organism evidence="3 4">
    <name type="scientific">Paramuricea clavata</name>
    <name type="common">Red gorgonian</name>
    <name type="synonym">Violescent sea-whip</name>
    <dbReference type="NCBI Taxonomy" id="317549"/>
    <lineage>
        <taxon>Eukaryota</taxon>
        <taxon>Metazoa</taxon>
        <taxon>Cnidaria</taxon>
        <taxon>Anthozoa</taxon>
        <taxon>Octocorallia</taxon>
        <taxon>Malacalcyonacea</taxon>
        <taxon>Plexauridae</taxon>
        <taxon>Paramuricea</taxon>
    </lineage>
</organism>
<feature type="region of interest" description="Disordered" evidence="1">
    <location>
        <begin position="123"/>
        <end position="157"/>
    </location>
</feature>
<dbReference type="AlphaFoldDB" id="A0A7D9LPL7"/>
<keyword evidence="4" id="KW-1185">Reference proteome</keyword>
<dbReference type="InterPro" id="IPR011010">
    <property type="entry name" value="DNA_brk_join_enz"/>
</dbReference>
<evidence type="ECO:0000313" key="3">
    <source>
        <dbReference type="EMBL" id="CAB4036484.1"/>
    </source>
</evidence>
<accession>A0A7D9LPL7</accession>
<dbReference type="GO" id="GO:0006310">
    <property type="term" value="P:DNA recombination"/>
    <property type="evidence" value="ECO:0007669"/>
    <property type="project" value="InterPro"/>
</dbReference>
<name>A0A7D9LPL7_PARCT</name>
<dbReference type="InterPro" id="IPR002104">
    <property type="entry name" value="Integrase_catalytic"/>
</dbReference>
<protein>
    <submittedName>
        <fullName evidence="3">Zinc finger MYM-type 2-like</fullName>
    </submittedName>
</protein>
<sequence>MKDCAQLAGIGKDKRITNHSARKTLVQKLQDNNVPPTQIVQITGHKNLQSVNNYSSLREQQQQDISSILSSVPNVGNARSSLSSQETISFSVKQDAINPSSSLFQGNSITGGTFNIHISSASSSASNTMIGASPKAKKLRRLLPLESDSSQDDSQEK</sequence>
<dbReference type="SUPFAM" id="SSF56349">
    <property type="entry name" value="DNA breaking-rejoining enzymes"/>
    <property type="match status" value="1"/>
</dbReference>
<dbReference type="InterPro" id="IPR013762">
    <property type="entry name" value="Integrase-like_cat_sf"/>
</dbReference>
<dbReference type="Proteomes" id="UP001152795">
    <property type="component" value="Unassembled WGS sequence"/>
</dbReference>
<gene>
    <name evidence="3" type="ORF">PACLA_8A060594</name>
</gene>
<dbReference type="Pfam" id="PF00589">
    <property type="entry name" value="Phage_integrase"/>
    <property type="match status" value="1"/>
</dbReference>
<evidence type="ECO:0000313" key="4">
    <source>
        <dbReference type="Proteomes" id="UP001152795"/>
    </source>
</evidence>
<dbReference type="OrthoDB" id="5984499at2759"/>